<dbReference type="EMBL" id="AP025516">
    <property type="protein sequence ID" value="BDD86768.1"/>
    <property type="molecule type" value="Genomic_DNA"/>
</dbReference>
<comment type="caution">
    <text evidence="4">Lacks conserved residue(s) required for the propagation of feature annotation.</text>
</comment>
<dbReference type="InterPro" id="IPR020094">
    <property type="entry name" value="TruA/RsuA/RluB/E/F_N"/>
</dbReference>
<dbReference type="SUPFAM" id="SSF55120">
    <property type="entry name" value="Pseudouridine synthase"/>
    <property type="match status" value="1"/>
</dbReference>
<dbReference type="Pfam" id="PF01416">
    <property type="entry name" value="PseudoU_synth_1"/>
    <property type="match status" value="2"/>
</dbReference>
<dbReference type="EC" id="5.4.99.12" evidence="4"/>
<keyword evidence="2 4" id="KW-0819">tRNA processing</keyword>
<evidence type="ECO:0000256" key="1">
    <source>
        <dbReference type="ARBA" id="ARBA00009375"/>
    </source>
</evidence>
<evidence type="ECO:0000259" key="6">
    <source>
        <dbReference type="Pfam" id="PF01416"/>
    </source>
</evidence>
<accession>A0ABM7W787</accession>
<dbReference type="Gene3D" id="3.30.70.660">
    <property type="entry name" value="Pseudouridine synthase I, catalytic domain, C-terminal subdomain"/>
    <property type="match status" value="1"/>
</dbReference>
<evidence type="ECO:0000256" key="5">
    <source>
        <dbReference type="RuleBase" id="RU003792"/>
    </source>
</evidence>
<proteinExistence type="inferred from homology"/>
<comment type="subunit">
    <text evidence="4">Homodimer.</text>
</comment>
<dbReference type="InterPro" id="IPR020103">
    <property type="entry name" value="PsdUridine_synth_cat_dom_sf"/>
</dbReference>
<evidence type="ECO:0000256" key="4">
    <source>
        <dbReference type="HAMAP-Rule" id="MF_00171"/>
    </source>
</evidence>
<feature type="active site" description="Nucleophile" evidence="4">
    <location>
        <position position="52"/>
    </location>
</feature>
<dbReference type="PANTHER" id="PTHR11142:SF0">
    <property type="entry name" value="TRNA PSEUDOURIDINE SYNTHASE-LIKE 1"/>
    <property type="match status" value="1"/>
</dbReference>
<dbReference type="NCBIfam" id="TIGR00071">
    <property type="entry name" value="hisT_truA"/>
    <property type="match status" value="1"/>
</dbReference>
<feature type="domain" description="Pseudouridine synthase I TruA alpha/beta" evidence="6">
    <location>
        <begin position="9"/>
        <end position="103"/>
    </location>
</feature>
<keyword evidence="3 4" id="KW-0413">Isomerase</keyword>
<dbReference type="InterPro" id="IPR020097">
    <property type="entry name" value="PsdUridine_synth_TruA_a/b_dom"/>
</dbReference>
<comment type="similarity">
    <text evidence="1 4 5">Belongs to the tRNA pseudouridine synthase TruA family.</text>
</comment>
<evidence type="ECO:0000313" key="7">
    <source>
        <dbReference type="EMBL" id="BDD86768.1"/>
    </source>
</evidence>
<evidence type="ECO:0000256" key="3">
    <source>
        <dbReference type="ARBA" id="ARBA00023235"/>
    </source>
</evidence>
<comment type="catalytic activity">
    <reaction evidence="4 5">
        <text>uridine(38/39/40) in tRNA = pseudouridine(38/39/40) in tRNA</text>
        <dbReference type="Rhea" id="RHEA:22376"/>
        <dbReference type="Rhea" id="RHEA-COMP:10085"/>
        <dbReference type="Rhea" id="RHEA-COMP:10087"/>
        <dbReference type="ChEBI" id="CHEBI:65314"/>
        <dbReference type="ChEBI" id="CHEBI:65315"/>
        <dbReference type="EC" id="5.4.99.12"/>
    </reaction>
</comment>
<evidence type="ECO:0000256" key="2">
    <source>
        <dbReference type="ARBA" id="ARBA00022694"/>
    </source>
</evidence>
<evidence type="ECO:0000313" key="8">
    <source>
        <dbReference type="Proteomes" id="UP000830055"/>
    </source>
</evidence>
<dbReference type="InterPro" id="IPR020095">
    <property type="entry name" value="PsdUridine_synth_TruA_C"/>
</dbReference>
<gene>
    <name evidence="4 7" type="primary">truA</name>
    <name evidence="7" type="ORF">DPPLL_11330</name>
</gene>
<dbReference type="HAMAP" id="MF_00171">
    <property type="entry name" value="TruA"/>
    <property type="match status" value="1"/>
</dbReference>
<dbReference type="CDD" id="cd02570">
    <property type="entry name" value="PseudoU_synth_EcTruA"/>
    <property type="match status" value="1"/>
</dbReference>
<dbReference type="PIRSF" id="PIRSF001430">
    <property type="entry name" value="tRNA_psdUrid_synth"/>
    <property type="match status" value="1"/>
</dbReference>
<organism evidence="7 8">
    <name type="scientific">Desulfofustis limnaeus</name>
    <dbReference type="NCBI Taxonomy" id="2740163"/>
    <lineage>
        <taxon>Bacteria</taxon>
        <taxon>Pseudomonadati</taxon>
        <taxon>Thermodesulfobacteriota</taxon>
        <taxon>Desulfobulbia</taxon>
        <taxon>Desulfobulbales</taxon>
        <taxon>Desulfocapsaceae</taxon>
        <taxon>Desulfofustis</taxon>
    </lineage>
</organism>
<protein>
    <recommendedName>
        <fullName evidence="4">tRNA pseudouridine synthase A</fullName>
        <ecNumber evidence="4">5.4.99.12</ecNumber>
    </recommendedName>
    <alternativeName>
        <fullName evidence="4">tRNA pseudouridine(38-40) synthase</fullName>
    </alternativeName>
    <alternativeName>
        <fullName evidence="4">tRNA pseudouridylate synthase I</fullName>
    </alternativeName>
    <alternativeName>
        <fullName evidence="4">tRNA-uridine isomerase I</fullName>
    </alternativeName>
</protein>
<keyword evidence="8" id="KW-1185">Reference proteome</keyword>
<dbReference type="Proteomes" id="UP000830055">
    <property type="component" value="Chromosome"/>
</dbReference>
<comment type="function">
    <text evidence="4">Formation of pseudouridine at positions 38, 39 and 40 in the anticodon stem and loop of transfer RNAs.</text>
</comment>
<reference evidence="7 8" key="1">
    <citation type="submission" date="2022-01" db="EMBL/GenBank/DDBJ databases">
        <title>Desulfofustis limnae sp. nov., a novel mesophilic sulfate-reducing bacterium isolated from marsh soil.</title>
        <authorList>
            <person name="Watanabe M."/>
            <person name="Takahashi A."/>
            <person name="Kojima H."/>
            <person name="Fukui M."/>
        </authorList>
    </citation>
    <scope>NUCLEOTIDE SEQUENCE [LARGE SCALE GENOMIC DNA]</scope>
    <source>
        <strain evidence="7 8">PPLL</strain>
    </source>
</reference>
<name>A0ABM7W787_9BACT</name>
<sequence>MRTIKLTIAFDGTGYCGWQRQHNGISIQQELERAASTICNQRIDIHGAGRTDAGVHAIGMTAHFRAATALPGAVLQKGMNALLPTAIRVITVDDEAPSFHARFSALAKTYRYAVSCGPVLLPQQRLYTAHLPYRLDCGDLQTCLAVISGTHDFSSFETTGSRDRTITTGRGAVRTIFRAELREPEPGLLHLCFTGDGFLRHMVRNLTGTLLEVGRGKRTVQEFRDIVQLRDRNRAGATAPAHGLTLLAVHYAHDW</sequence>
<dbReference type="PANTHER" id="PTHR11142">
    <property type="entry name" value="PSEUDOURIDYLATE SYNTHASE"/>
    <property type="match status" value="1"/>
</dbReference>
<dbReference type="InterPro" id="IPR001406">
    <property type="entry name" value="PsdUridine_synth_TruA"/>
</dbReference>
<dbReference type="Gene3D" id="3.30.70.580">
    <property type="entry name" value="Pseudouridine synthase I, catalytic domain, N-terminal subdomain"/>
    <property type="match status" value="1"/>
</dbReference>
<dbReference type="RefSeq" id="WP_284153839.1">
    <property type="nucleotide sequence ID" value="NZ_AP025516.1"/>
</dbReference>
<feature type="binding site" evidence="4">
    <location>
        <position position="110"/>
    </location>
    <ligand>
        <name>substrate</name>
    </ligand>
</feature>
<feature type="domain" description="Pseudouridine synthase I TruA alpha/beta" evidence="6">
    <location>
        <begin position="149"/>
        <end position="251"/>
    </location>
</feature>